<dbReference type="RefSeq" id="WP_342075842.1">
    <property type="nucleotide sequence ID" value="NZ_CP151767.2"/>
</dbReference>
<evidence type="ECO:0000313" key="4">
    <source>
        <dbReference type="EMBL" id="WZU66520.1"/>
    </source>
</evidence>
<dbReference type="Pfam" id="PF00496">
    <property type="entry name" value="SBP_bac_5"/>
    <property type="match status" value="1"/>
</dbReference>
<dbReference type="InterPro" id="IPR000914">
    <property type="entry name" value="SBP_5_dom"/>
</dbReference>
<comment type="similarity">
    <text evidence="2">Belongs to the bacterial solute-binding protein 5 family.</text>
</comment>
<name>A0AAN0M8C5_9RHOB</name>
<reference evidence="4 5" key="2">
    <citation type="submission" date="2024-08" db="EMBL/GenBank/DDBJ databases">
        <title>Phylogenomic analyses of a clade within the roseobacter group suggest taxonomic reassignments of species of the genera Aestuariivita, Citreicella, Loktanella, Nautella, Pelagibaca, Ruegeria, Thalassobius, Thiobacimonas and Tropicibacter, and the proposal o.</title>
        <authorList>
            <person name="Jeon C.O."/>
        </authorList>
    </citation>
    <scope>NUCLEOTIDE SEQUENCE [LARGE SCALE GENOMIC DNA]</scope>
    <source>
        <strain evidence="4 5">SS1-5</strain>
    </source>
</reference>
<dbReference type="InterPro" id="IPR039424">
    <property type="entry name" value="SBP_5"/>
</dbReference>
<dbReference type="GO" id="GO:0015833">
    <property type="term" value="P:peptide transport"/>
    <property type="evidence" value="ECO:0007669"/>
    <property type="project" value="TreeGrafter"/>
</dbReference>
<dbReference type="CDD" id="cd08503">
    <property type="entry name" value="PBP2_NikA_DppA_OppA_like_17"/>
    <property type="match status" value="1"/>
</dbReference>
<dbReference type="Gene3D" id="3.10.105.10">
    <property type="entry name" value="Dipeptide-binding Protein, Domain 3"/>
    <property type="match status" value="1"/>
</dbReference>
<dbReference type="SUPFAM" id="SSF53850">
    <property type="entry name" value="Periplasmic binding protein-like II"/>
    <property type="match status" value="1"/>
</dbReference>
<sequence length="552" mass="60966">MTQPKKSLHPAALIYAAEEKAGKLDRREFLARTTALGVTTAAAYGLLGLTAPAKAAGHAQQGGTLRIQMNLYALKDPRTYDWTEIAYVSSGWLEYLVQYDSDGSFNPMLLESWEVNEDATQYTLNVRKGVKWNNGDDFTAEDVARNITGWCDKGLEGNSMAGRFAVLIDAETGQAIDGAIEVVDASTVKLNLPRSDISLIAGMSDYPAAIVHSSHDPENMLANPVGTGPYLPETLEVGVRAVVVRNDDHEWWGYAEGKGAYLDRIEFIDFGTDPSAWVAAAASDEIDMFYETTGDFIDVIDGLGWEKSEIASGATIVIRPNQLAEVDGVRPYADKRVRQAIQMAVSNEVCLELGYANRGAPARNQHVGPMHPEWADVPGPAFDPKGAMDLLTEADMQDYEFDLISIDDDWLRNTNDSVAAQMRDAGFKVKRTIIPGSTFWNDWTKYPFSSTNWNHRPLGTQILALAYRSGEAWNESGFENAEFDALLADANSIAAADERREVMAKLQQIMVDEGVTIQPYWRSLYRHAKPGLVGWDMHIAYLPRLYQIGFAA</sequence>
<accession>A0AAN0M8C5</accession>
<dbReference type="InterPro" id="IPR006311">
    <property type="entry name" value="TAT_signal"/>
</dbReference>
<dbReference type="PIRSF" id="PIRSF002741">
    <property type="entry name" value="MppA"/>
    <property type="match status" value="1"/>
</dbReference>
<comment type="subcellular location">
    <subcellularLocation>
        <location evidence="1">Periplasm</location>
    </subcellularLocation>
</comment>
<organism evidence="4 5">
    <name type="scientific">Yoonia rhodophyticola</name>
    <dbReference type="NCBI Taxonomy" id="3137370"/>
    <lineage>
        <taxon>Bacteria</taxon>
        <taxon>Pseudomonadati</taxon>
        <taxon>Pseudomonadota</taxon>
        <taxon>Alphaproteobacteria</taxon>
        <taxon>Rhodobacterales</taxon>
        <taxon>Paracoccaceae</taxon>
        <taxon>Yoonia</taxon>
    </lineage>
</organism>
<evidence type="ECO:0000256" key="1">
    <source>
        <dbReference type="ARBA" id="ARBA00004418"/>
    </source>
</evidence>
<protein>
    <submittedName>
        <fullName evidence="4">ABC transporter substrate-binding protein</fullName>
    </submittedName>
</protein>
<dbReference type="EMBL" id="CP151767">
    <property type="protein sequence ID" value="WZU66520.1"/>
    <property type="molecule type" value="Genomic_DNA"/>
</dbReference>
<proteinExistence type="inferred from homology"/>
<dbReference type="AlphaFoldDB" id="A0AAN0M8C5"/>
<evidence type="ECO:0000256" key="2">
    <source>
        <dbReference type="ARBA" id="ARBA00005695"/>
    </source>
</evidence>
<dbReference type="InterPro" id="IPR030678">
    <property type="entry name" value="Peptide/Ni-bd"/>
</dbReference>
<dbReference type="GO" id="GO:0030288">
    <property type="term" value="C:outer membrane-bounded periplasmic space"/>
    <property type="evidence" value="ECO:0007669"/>
    <property type="project" value="UniProtKB-ARBA"/>
</dbReference>
<reference evidence="5" key="1">
    <citation type="submission" date="2024-04" db="EMBL/GenBank/DDBJ databases">
        <title>Phylogenomic analyses of a clade within the roseobacter group suggest taxonomic reassignments of species of the genera Aestuariivita, Citreicella, Loktanella, Nautella, Pelagibaca, Ruegeria, Thalassobius, Thiobacimonas and Tropicibacter, and the proposal o.</title>
        <authorList>
            <person name="Jeon C.O."/>
        </authorList>
    </citation>
    <scope>NUCLEOTIDE SEQUENCE [LARGE SCALE GENOMIC DNA]</scope>
    <source>
        <strain evidence="5">SS1-5</strain>
    </source>
</reference>
<dbReference type="PANTHER" id="PTHR30290">
    <property type="entry name" value="PERIPLASMIC BINDING COMPONENT OF ABC TRANSPORTER"/>
    <property type="match status" value="1"/>
</dbReference>
<dbReference type="Gene3D" id="3.40.190.10">
    <property type="entry name" value="Periplasmic binding protein-like II"/>
    <property type="match status" value="1"/>
</dbReference>
<dbReference type="GO" id="GO:1904680">
    <property type="term" value="F:peptide transmembrane transporter activity"/>
    <property type="evidence" value="ECO:0007669"/>
    <property type="project" value="TreeGrafter"/>
</dbReference>
<feature type="domain" description="Solute-binding protein family 5" evidence="3">
    <location>
        <begin position="105"/>
        <end position="457"/>
    </location>
</feature>
<evidence type="ECO:0000313" key="5">
    <source>
        <dbReference type="Proteomes" id="UP001470809"/>
    </source>
</evidence>
<gene>
    <name evidence="4" type="ORF">AABB31_15935</name>
</gene>
<evidence type="ECO:0000259" key="3">
    <source>
        <dbReference type="Pfam" id="PF00496"/>
    </source>
</evidence>
<keyword evidence="5" id="KW-1185">Reference proteome</keyword>
<dbReference type="GO" id="GO:0043190">
    <property type="term" value="C:ATP-binding cassette (ABC) transporter complex"/>
    <property type="evidence" value="ECO:0007669"/>
    <property type="project" value="InterPro"/>
</dbReference>
<dbReference type="KEGG" id="yrh:AABB31_15935"/>
<dbReference type="Proteomes" id="UP001470809">
    <property type="component" value="Chromosome"/>
</dbReference>
<dbReference type="PROSITE" id="PS51318">
    <property type="entry name" value="TAT"/>
    <property type="match status" value="1"/>
</dbReference>